<comment type="cofactor">
    <cofactor evidence="1 5">
        <name>FAD</name>
        <dbReference type="ChEBI" id="CHEBI:57692"/>
    </cofactor>
</comment>
<comment type="caution">
    <text evidence="9">The sequence shown here is derived from an EMBL/GenBank/DDBJ whole genome shotgun (WGS) entry which is preliminary data.</text>
</comment>
<organism evidence="9 10">
    <name type="scientific">Pseudooceanicola pacificus</name>
    <dbReference type="NCBI Taxonomy" id="2676438"/>
    <lineage>
        <taxon>Bacteria</taxon>
        <taxon>Pseudomonadati</taxon>
        <taxon>Pseudomonadota</taxon>
        <taxon>Alphaproteobacteria</taxon>
        <taxon>Rhodobacterales</taxon>
        <taxon>Paracoccaceae</taxon>
        <taxon>Pseudooceanicola</taxon>
    </lineage>
</organism>
<evidence type="ECO:0000259" key="7">
    <source>
        <dbReference type="PROSITE" id="PS00623"/>
    </source>
</evidence>
<dbReference type="PANTHER" id="PTHR11552">
    <property type="entry name" value="GLUCOSE-METHANOL-CHOLINE GMC OXIDOREDUCTASE"/>
    <property type="match status" value="1"/>
</dbReference>
<dbReference type="AlphaFoldDB" id="A0A844VY12"/>
<keyword evidence="10" id="KW-1185">Reference proteome</keyword>
<dbReference type="PROSITE" id="PS00624">
    <property type="entry name" value="GMC_OXRED_2"/>
    <property type="match status" value="1"/>
</dbReference>
<dbReference type="InterPro" id="IPR012132">
    <property type="entry name" value="GMC_OxRdtase"/>
</dbReference>
<dbReference type="Gene3D" id="3.30.560.10">
    <property type="entry name" value="Glucose Oxidase, domain 3"/>
    <property type="match status" value="1"/>
</dbReference>
<dbReference type="PIRSF" id="PIRSF000137">
    <property type="entry name" value="Alcohol_oxidase"/>
    <property type="match status" value="1"/>
</dbReference>
<feature type="domain" description="Glucose-methanol-choline oxidoreductase N-terminal" evidence="8">
    <location>
        <begin position="258"/>
        <end position="272"/>
    </location>
</feature>
<evidence type="ECO:0000256" key="4">
    <source>
        <dbReference type="ARBA" id="ARBA00022827"/>
    </source>
</evidence>
<keyword evidence="4 5" id="KW-0274">FAD</keyword>
<dbReference type="PANTHER" id="PTHR11552:SF147">
    <property type="entry name" value="CHOLINE DEHYDROGENASE, MITOCHONDRIAL"/>
    <property type="match status" value="1"/>
</dbReference>
<evidence type="ECO:0000256" key="1">
    <source>
        <dbReference type="ARBA" id="ARBA00001974"/>
    </source>
</evidence>
<evidence type="ECO:0000313" key="9">
    <source>
        <dbReference type="EMBL" id="MWB76586.1"/>
    </source>
</evidence>
<gene>
    <name evidence="9" type="ORF">GLS40_00955</name>
</gene>
<dbReference type="GO" id="GO:0016614">
    <property type="term" value="F:oxidoreductase activity, acting on CH-OH group of donors"/>
    <property type="evidence" value="ECO:0007669"/>
    <property type="project" value="InterPro"/>
</dbReference>
<dbReference type="RefSeq" id="WP_160380729.1">
    <property type="nucleotide sequence ID" value="NZ_WNXQ01000001.1"/>
</dbReference>
<feature type="domain" description="Glucose-methanol-choline oxidoreductase N-terminal" evidence="7">
    <location>
        <begin position="85"/>
        <end position="108"/>
    </location>
</feature>
<evidence type="ECO:0000256" key="2">
    <source>
        <dbReference type="ARBA" id="ARBA00010790"/>
    </source>
</evidence>
<feature type="binding site" evidence="5">
    <location>
        <position position="87"/>
    </location>
    <ligand>
        <name>FAD</name>
        <dbReference type="ChEBI" id="CHEBI:57692"/>
    </ligand>
</feature>
<evidence type="ECO:0000256" key="6">
    <source>
        <dbReference type="RuleBase" id="RU003968"/>
    </source>
</evidence>
<dbReference type="GO" id="GO:0050660">
    <property type="term" value="F:flavin adenine dinucleotide binding"/>
    <property type="evidence" value="ECO:0007669"/>
    <property type="project" value="InterPro"/>
</dbReference>
<dbReference type="InterPro" id="IPR007867">
    <property type="entry name" value="GMC_OxRtase_C"/>
</dbReference>
<dbReference type="InterPro" id="IPR000172">
    <property type="entry name" value="GMC_OxRdtase_N"/>
</dbReference>
<protein>
    <submittedName>
        <fullName evidence="9">Choline dehydrogenase</fullName>
    </submittedName>
</protein>
<proteinExistence type="inferred from homology"/>
<feature type="binding site" evidence="5">
    <location>
        <begin position="95"/>
        <end position="98"/>
    </location>
    <ligand>
        <name>FAD</name>
        <dbReference type="ChEBI" id="CHEBI:57692"/>
    </ligand>
</feature>
<evidence type="ECO:0000256" key="3">
    <source>
        <dbReference type="ARBA" id="ARBA00022630"/>
    </source>
</evidence>
<evidence type="ECO:0000256" key="5">
    <source>
        <dbReference type="PIRSR" id="PIRSR000137-2"/>
    </source>
</evidence>
<accession>A0A844VY12</accession>
<dbReference type="SUPFAM" id="SSF51905">
    <property type="entry name" value="FAD/NAD(P)-binding domain"/>
    <property type="match status" value="1"/>
</dbReference>
<keyword evidence="3 6" id="KW-0285">Flavoprotein</keyword>
<evidence type="ECO:0000259" key="8">
    <source>
        <dbReference type="PROSITE" id="PS00624"/>
    </source>
</evidence>
<dbReference type="SUPFAM" id="SSF54373">
    <property type="entry name" value="FAD-linked reductases, C-terminal domain"/>
    <property type="match status" value="1"/>
</dbReference>
<dbReference type="Pfam" id="PF05199">
    <property type="entry name" value="GMC_oxred_C"/>
    <property type="match status" value="1"/>
</dbReference>
<dbReference type="Gene3D" id="3.50.50.60">
    <property type="entry name" value="FAD/NAD(P)-binding domain"/>
    <property type="match status" value="1"/>
</dbReference>
<name>A0A844VY12_9RHOB</name>
<dbReference type="InterPro" id="IPR036188">
    <property type="entry name" value="FAD/NAD-bd_sf"/>
</dbReference>
<dbReference type="PROSITE" id="PS00623">
    <property type="entry name" value="GMC_OXRED_1"/>
    <property type="match status" value="1"/>
</dbReference>
<dbReference type="Pfam" id="PF00732">
    <property type="entry name" value="GMC_oxred_N"/>
    <property type="match status" value="1"/>
</dbReference>
<evidence type="ECO:0000313" key="10">
    <source>
        <dbReference type="Proteomes" id="UP000443843"/>
    </source>
</evidence>
<dbReference type="Proteomes" id="UP000443843">
    <property type="component" value="Unassembled WGS sequence"/>
</dbReference>
<dbReference type="EMBL" id="WNXQ01000001">
    <property type="protein sequence ID" value="MWB76586.1"/>
    <property type="molecule type" value="Genomic_DNA"/>
</dbReference>
<sequence length="545" mass="58215">MQAQADEADFVIVGAGSAGCVLANRLSEKPAHRVTLLEAGGRDFSIWVRMPIGYGGAYYHPRLNWRYTTEADPGSAGRQLYWPRGKVVGGSSSINAMVYVRGQAEDYDGWAALGNAGWSYADVLPHFRAIEDNLAGADAWRGRGGPITVTRTDGSVHPMSHDFLTAAQAAGLALNPDYNGASQEGVALYQISTRRGFRCSAATGFLNPVLSRANLRLVTHALATRVLFDGSRAVGVEYTRGGEIRRVMARREVILSGGSVNSPQLLELSGIGDPDRLRALGIAPVADLPGVGRNLQDHIGLDYNYATSVPTLNDELGPMLPRALAALRYALTRTGPLSLSVNQAGGFFRSSPDRVRPNMQLYFSPVSYTRAKPGKRRLTRPDPFSGILIGLSNCHPASRGEIHIRSADPAQAPEIRPGYLSAPDDIAELVEGVKMLRRIAAQPPLAGVFLREIAPGTEVQDDAQLAEDIRLRSGSIFHPCGTCSMGPDGDAGAVVDPRLRVRGVSGLRVIDASVFPRVPAGNINAPSIMTGHKGAAMVLEDAQNA</sequence>
<reference evidence="9 10" key="1">
    <citation type="submission" date="2019-11" db="EMBL/GenBank/DDBJ databases">
        <title>Pseudooceanicola pacifica sp. nov., isolated from deep-sea sediment of the Pacific Ocean.</title>
        <authorList>
            <person name="Lyu L."/>
        </authorList>
    </citation>
    <scope>NUCLEOTIDE SEQUENCE [LARGE SCALE GENOMIC DNA]</scope>
    <source>
        <strain evidence="9 10">216_PA32_1</strain>
    </source>
</reference>
<comment type="similarity">
    <text evidence="2 6">Belongs to the GMC oxidoreductase family.</text>
</comment>